<dbReference type="CDD" id="cd01948">
    <property type="entry name" value="EAL"/>
    <property type="match status" value="1"/>
</dbReference>
<dbReference type="Pfam" id="PF00990">
    <property type="entry name" value="GGDEF"/>
    <property type="match status" value="1"/>
</dbReference>
<dbReference type="PROSITE" id="PS50883">
    <property type="entry name" value="EAL"/>
    <property type="match status" value="1"/>
</dbReference>
<dbReference type="InterPro" id="IPR003018">
    <property type="entry name" value="GAF"/>
</dbReference>
<dbReference type="CDD" id="cd01949">
    <property type="entry name" value="GGDEF"/>
    <property type="match status" value="1"/>
</dbReference>
<dbReference type="InterPro" id="IPR035919">
    <property type="entry name" value="EAL_sf"/>
</dbReference>
<feature type="domain" description="PAS" evidence="1">
    <location>
        <begin position="167"/>
        <end position="224"/>
    </location>
</feature>
<dbReference type="PANTHER" id="PTHR44757:SF2">
    <property type="entry name" value="BIOFILM ARCHITECTURE MAINTENANCE PROTEIN MBAA"/>
    <property type="match status" value="1"/>
</dbReference>
<dbReference type="SMART" id="SM00065">
    <property type="entry name" value="GAF"/>
    <property type="match status" value="1"/>
</dbReference>
<feature type="domain" description="EAL" evidence="2">
    <location>
        <begin position="468"/>
        <end position="722"/>
    </location>
</feature>
<gene>
    <name evidence="4" type="ORF">CEG18_10555</name>
</gene>
<dbReference type="STRING" id="46680.GCA_000807755_00067"/>
<name>A0A246FAE3_PSENT</name>
<dbReference type="SUPFAM" id="SSF55781">
    <property type="entry name" value="GAF domain-like"/>
    <property type="match status" value="1"/>
</dbReference>
<dbReference type="RefSeq" id="WP_088417446.1">
    <property type="nucleotide sequence ID" value="NZ_NJBA01000003.1"/>
</dbReference>
<dbReference type="Proteomes" id="UP000198145">
    <property type="component" value="Unassembled WGS sequence"/>
</dbReference>
<protein>
    <submittedName>
        <fullName evidence="4">Diguanylate cyclase</fullName>
    </submittedName>
</protein>
<dbReference type="InterPro" id="IPR052155">
    <property type="entry name" value="Biofilm_reg_signaling"/>
</dbReference>
<evidence type="ECO:0000259" key="3">
    <source>
        <dbReference type="PROSITE" id="PS50887"/>
    </source>
</evidence>
<dbReference type="NCBIfam" id="TIGR00229">
    <property type="entry name" value="sensory_box"/>
    <property type="match status" value="1"/>
</dbReference>
<sequence length="728" mass="79422">MRCPVTLPNESERLTALSDYGFDDENLLPSLDPVVQIAVRMFGMPVAAVNMIGSDHVFFAAATGIGEVDTGRDVSFCAHAIAQDGVMVVGDASRDERFHDNPLVTAVNGVRFYAGVPLLSVEGQPLGALCIIDSQPHEDFSRDDCERLKELARMAADRLELRRIEVASARTRPLFEEYAGTSPTPVVWFDCWGEIGAWNEAAANLFGYDLAEGSGQAFELLLPERSRQSFRSLISGASDATSLDGMAVPGEITGLRKDGSEVSLGLTLFSWSERGKLKFEAVLKDLTARHREEEALRQLACVDVLTGLANRGQFYRRTEEVLVQSRPAAVLMIDLDGFKDVNDSLGHAVGDGILRQVAERLDRLATADATVARIGGDEFAILEPNLLSPEHAMRLAQAVIASIAEPIVIDAHEVRVAASCGVALAPLHAQEALELVGDADLALFKAKSSGRSHAFVFLPALKMEAAARHLYGMELHRAVANGEFLLFYQPQVSLRDGSLRGAEALIRWQHPQRGLLSPAAFLPSLEGGPLAAIVGAWILDEACAQAAYWRRNGAPDLRMGVNLFGAQFRMGNLVTQVLEALERHGLPAEALELEITENIVLNHDDSVLSTLQSLRSYGVGIAFDDFGTGYASLSLLKTYPLSRIKIDRTFVIGMLETQQDLSVIRAILDMARSFDLETIAEGIETSAQRDRLRAERCTEGQGYLFAKPMPSLQFEQLYEIGRRQFGSA</sequence>
<dbReference type="Gene3D" id="3.30.450.20">
    <property type="entry name" value="PAS domain"/>
    <property type="match status" value="1"/>
</dbReference>
<dbReference type="Gene3D" id="3.30.70.270">
    <property type="match status" value="1"/>
</dbReference>
<dbReference type="Pfam" id="PF13188">
    <property type="entry name" value="PAS_8"/>
    <property type="match status" value="1"/>
</dbReference>
<dbReference type="InterPro" id="IPR000160">
    <property type="entry name" value="GGDEF_dom"/>
</dbReference>
<feature type="domain" description="GGDEF" evidence="3">
    <location>
        <begin position="326"/>
        <end position="459"/>
    </location>
</feature>
<dbReference type="Pfam" id="PF01590">
    <property type="entry name" value="GAF"/>
    <property type="match status" value="1"/>
</dbReference>
<dbReference type="PROSITE" id="PS50887">
    <property type="entry name" value="GGDEF"/>
    <property type="match status" value="1"/>
</dbReference>
<dbReference type="NCBIfam" id="TIGR00254">
    <property type="entry name" value="GGDEF"/>
    <property type="match status" value="1"/>
</dbReference>
<comment type="caution">
    <text evidence="4">The sequence shown here is derived from an EMBL/GenBank/DDBJ whole genome shotgun (WGS) entry which is preliminary data.</text>
</comment>
<organism evidence="4 5">
    <name type="scientific">Pseudomonas nitroreducens</name>
    <dbReference type="NCBI Taxonomy" id="46680"/>
    <lineage>
        <taxon>Bacteria</taxon>
        <taxon>Pseudomonadati</taxon>
        <taxon>Pseudomonadota</taxon>
        <taxon>Gammaproteobacteria</taxon>
        <taxon>Pseudomonadales</taxon>
        <taxon>Pseudomonadaceae</taxon>
        <taxon>Pseudomonas</taxon>
    </lineage>
</organism>
<evidence type="ECO:0000313" key="5">
    <source>
        <dbReference type="Proteomes" id="UP000198145"/>
    </source>
</evidence>
<dbReference type="Gene3D" id="3.20.20.450">
    <property type="entry name" value="EAL domain"/>
    <property type="match status" value="1"/>
</dbReference>
<dbReference type="CDD" id="cd00130">
    <property type="entry name" value="PAS"/>
    <property type="match status" value="1"/>
</dbReference>
<accession>A0A246FAE3</accession>
<dbReference type="InterPro" id="IPR029016">
    <property type="entry name" value="GAF-like_dom_sf"/>
</dbReference>
<reference evidence="4 5" key="1">
    <citation type="submission" date="2017-06" db="EMBL/GenBank/DDBJ databases">
        <title>Draft genome of Pseudomonas nitroreducens DF05.</title>
        <authorList>
            <person name="Iyer R."/>
        </authorList>
    </citation>
    <scope>NUCLEOTIDE SEQUENCE [LARGE SCALE GENOMIC DNA]</scope>
    <source>
        <strain evidence="4 5">DF05</strain>
    </source>
</reference>
<dbReference type="PROSITE" id="PS50112">
    <property type="entry name" value="PAS"/>
    <property type="match status" value="1"/>
</dbReference>
<dbReference type="InterPro" id="IPR001633">
    <property type="entry name" value="EAL_dom"/>
</dbReference>
<dbReference type="EMBL" id="NJBA01000003">
    <property type="protein sequence ID" value="OWP51292.1"/>
    <property type="molecule type" value="Genomic_DNA"/>
</dbReference>
<dbReference type="SMART" id="SM00052">
    <property type="entry name" value="EAL"/>
    <property type="match status" value="1"/>
</dbReference>
<dbReference type="eggNOG" id="COG5001">
    <property type="taxonomic scope" value="Bacteria"/>
</dbReference>
<dbReference type="Pfam" id="PF00563">
    <property type="entry name" value="EAL"/>
    <property type="match status" value="1"/>
</dbReference>
<dbReference type="InterPro" id="IPR000014">
    <property type="entry name" value="PAS"/>
</dbReference>
<dbReference type="InterPro" id="IPR043128">
    <property type="entry name" value="Rev_trsase/Diguanyl_cyclase"/>
</dbReference>
<dbReference type="SUPFAM" id="SSF55073">
    <property type="entry name" value="Nucleotide cyclase"/>
    <property type="match status" value="1"/>
</dbReference>
<dbReference type="AlphaFoldDB" id="A0A246FAE3"/>
<dbReference type="SUPFAM" id="SSF55785">
    <property type="entry name" value="PYP-like sensor domain (PAS domain)"/>
    <property type="match status" value="1"/>
</dbReference>
<dbReference type="SMART" id="SM00267">
    <property type="entry name" value="GGDEF"/>
    <property type="match status" value="1"/>
</dbReference>
<dbReference type="InterPro" id="IPR035965">
    <property type="entry name" value="PAS-like_dom_sf"/>
</dbReference>
<dbReference type="InterPro" id="IPR029787">
    <property type="entry name" value="Nucleotide_cyclase"/>
</dbReference>
<evidence type="ECO:0000259" key="2">
    <source>
        <dbReference type="PROSITE" id="PS50883"/>
    </source>
</evidence>
<evidence type="ECO:0000259" key="1">
    <source>
        <dbReference type="PROSITE" id="PS50112"/>
    </source>
</evidence>
<dbReference type="SUPFAM" id="SSF141868">
    <property type="entry name" value="EAL domain-like"/>
    <property type="match status" value="1"/>
</dbReference>
<evidence type="ECO:0000313" key="4">
    <source>
        <dbReference type="EMBL" id="OWP51292.1"/>
    </source>
</evidence>
<proteinExistence type="predicted"/>
<dbReference type="PANTHER" id="PTHR44757">
    <property type="entry name" value="DIGUANYLATE CYCLASE DGCP"/>
    <property type="match status" value="1"/>
</dbReference>
<dbReference type="Gene3D" id="3.30.450.40">
    <property type="match status" value="1"/>
</dbReference>